<dbReference type="EMBL" id="BGZK01000870">
    <property type="protein sequence ID" value="GBP63487.1"/>
    <property type="molecule type" value="Genomic_DNA"/>
</dbReference>
<comment type="caution">
    <text evidence="1">The sequence shown here is derived from an EMBL/GenBank/DDBJ whole genome shotgun (WGS) entry which is preliminary data.</text>
</comment>
<name>A0A4C1XMI4_EUMVA</name>
<sequence length="141" mass="15895">MATRHKSSRAIAPGAFERLLPRLMQSHCLLRFMNRSQASESFSEMHLNGRVWRLTSRVFNTSRQIATRIAPDIVIALITTVASRPRPTLRQRGGCFYNVFDEQTNYRLLALWFAPMACSWGSLLPTDTCNPRGVTGALPVS</sequence>
<evidence type="ECO:0000313" key="1">
    <source>
        <dbReference type="EMBL" id="GBP63487.1"/>
    </source>
</evidence>
<dbReference type="Proteomes" id="UP000299102">
    <property type="component" value="Unassembled WGS sequence"/>
</dbReference>
<keyword evidence="2" id="KW-1185">Reference proteome</keyword>
<protein>
    <submittedName>
        <fullName evidence="1">Uncharacterized protein</fullName>
    </submittedName>
</protein>
<organism evidence="1 2">
    <name type="scientific">Eumeta variegata</name>
    <name type="common">Bagworm moth</name>
    <name type="synonym">Eumeta japonica</name>
    <dbReference type="NCBI Taxonomy" id="151549"/>
    <lineage>
        <taxon>Eukaryota</taxon>
        <taxon>Metazoa</taxon>
        <taxon>Ecdysozoa</taxon>
        <taxon>Arthropoda</taxon>
        <taxon>Hexapoda</taxon>
        <taxon>Insecta</taxon>
        <taxon>Pterygota</taxon>
        <taxon>Neoptera</taxon>
        <taxon>Endopterygota</taxon>
        <taxon>Lepidoptera</taxon>
        <taxon>Glossata</taxon>
        <taxon>Ditrysia</taxon>
        <taxon>Tineoidea</taxon>
        <taxon>Psychidae</taxon>
        <taxon>Oiketicinae</taxon>
        <taxon>Eumeta</taxon>
    </lineage>
</organism>
<gene>
    <name evidence="1" type="ORF">EVAR_49540_1</name>
</gene>
<reference evidence="1 2" key="1">
    <citation type="journal article" date="2019" name="Commun. Biol.">
        <title>The bagworm genome reveals a unique fibroin gene that provides high tensile strength.</title>
        <authorList>
            <person name="Kono N."/>
            <person name="Nakamura H."/>
            <person name="Ohtoshi R."/>
            <person name="Tomita M."/>
            <person name="Numata K."/>
            <person name="Arakawa K."/>
        </authorList>
    </citation>
    <scope>NUCLEOTIDE SEQUENCE [LARGE SCALE GENOMIC DNA]</scope>
</reference>
<dbReference type="AlphaFoldDB" id="A0A4C1XMI4"/>
<accession>A0A4C1XMI4</accession>
<proteinExistence type="predicted"/>
<evidence type="ECO:0000313" key="2">
    <source>
        <dbReference type="Proteomes" id="UP000299102"/>
    </source>
</evidence>